<comment type="subcellular location">
    <subcellularLocation>
        <location evidence="1">Cell membrane</location>
        <topology evidence="1">Multi-pass membrane protein</topology>
    </subcellularLocation>
</comment>
<keyword evidence="3" id="KW-1003">Cell membrane</keyword>
<keyword evidence="15" id="KW-1185">Reference proteome</keyword>
<evidence type="ECO:0000259" key="12">
    <source>
        <dbReference type="PROSITE" id="PS51371"/>
    </source>
</evidence>
<evidence type="ECO:0000256" key="2">
    <source>
        <dbReference type="ARBA" id="ARBA00006446"/>
    </source>
</evidence>
<dbReference type="GO" id="GO:0050660">
    <property type="term" value="F:flavin adenine dinucleotide binding"/>
    <property type="evidence" value="ECO:0007669"/>
    <property type="project" value="InterPro"/>
</dbReference>
<dbReference type="AlphaFoldDB" id="A0AAF0BH99"/>
<dbReference type="InterPro" id="IPR016169">
    <property type="entry name" value="FAD-bd_PCMH_sub2"/>
</dbReference>
<dbReference type="InterPro" id="IPR000644">
    <property type="entry name" value="CBS_dom"/>
</dbReference>
<feature type="transmembrane region" description="Helical" evidence="11">
    <location>
        <begin position="68"/>
        <end position="94"/>
    </location>
</feature>
<dbReference type="InterPro" id="IPR036318">
    <property type="entry name" value="FAD-bd_PCMH-like_sf"/>
</dbReference>
<keyword evidence="6 10" id="KW-1133">Transmembrane helix</keyword>
<dbReference type="InterPro" id="IPR002550">
    <property type="entry name" value="CNNM"/>
</dbReference>
<evidence type="ECO:0000256" key="5">
    <source>
        <dbReference type="ARBA" id="ARBA00022737"/>
    </source>
</evidence>
<dbReference type="RefSeq" id="WP_289503897.1">
    <property type="nucleotide sequence ID" value="NZ_CP116805.1"/>
</dbReference>
<dbReference type="InterPro" id="IPR044751">
    <property type="entry name" value="Ion_transp-like_CBS"/>
</dbReference>
<evidence type="ECO:0000313" key="15">
    <source>
        <dbReference type="Proteomes" id="UP001217500"/>
    </source>
</evidence>
<protein>
    <submittedName>
        <fullName evidence="14">HlyC/CorC family transporter</fullName>
    </submittedName>
</protein>
<evidence type="ECO:0000313" key="14">
    <source>
        <dbReference type="EMBL" id="WCL54178.1"/>
    </source>
</evidence>
<keyword evidence="7 9" id="KW-0129">CBS domain</keyword>
<dbReference type="SMART" id="SM01091">
    <property type="entry name" value="CorC_HlyC"/>
    <property type="match status" value="1"/>
</dbReference>
<feature type="domain" description="CBS" evidence="12">
    <location>
        <begin position="216"/>
        <end position="276"/>
    </location>
</feature>
<evidence type="ECO:0000256" key="11">
    <source>
        <dbReference type="SAM" id="Phobius"/>
    </source>
</evidence>
<dbReference type="EMBL" id="CP116805">
    <property type="protein sequence ID" value="WCL54178.1"/>
    <property type="molecule type" value="Genomic_DNA"/>
</dbReference>
<dbReference type="PROSITE" id="PS51846">
    <property type="entry name" value="CNNM"/>
    <property type="match status" value="1"/>
</dbReference>
<dbReference type="PANTHER" id="PTHR22777">
    <property type="entry name" value="HEMOLYSIN-RELATED"/>
    <property type="match status" value="1"/>
</dbReference>
<dbReference type="SUPFAM" id="SSF56176">
    <property type="entry name" value="FAD-binding/transporter-associated domain-like"/>
    <property type="match status" value="1"/>
</dbReference>
<sequence>MTEDISGLSGDIWITAGIIIVLLMLSALFSGSETGLTASSRARIHHLAKEGDPRARRVEKLLENQERLIGGILLGNNLVNISASALTTGLFLQLFGDEGVVYATLVMTALVLIFSEVLPKSYAISNPDTVALAVARVIGIIVALFAPVVALVQRIVRFTLGIFGIDISSSQSILSAHDEIRGTIDLHHQEGGLVKSDRVMLGSILDLDNVAVEDVMVHRRAMQVLDVATSPDELINQVMRSTYTRLPIFEGNPENIIGILHAKDVLRALKRAGNQTNRFNVRRVMTSPWFIPETTTLREQLSAFLEKKNHFALVVDEYGDLQGLVTLEDILEEIVGDIADEHDSAVPGVRVLESGWIEAEGTVSIRELNRTFDWALPDDDATTIAGLVVYESATIPIVGQKFRFYGCEFEVTARRRNQITGLRVRKV</sequence>
<evidence type="ECO:0000256" key="3">
    <source>
        <dbReference type="ARBA" id="ARBA00022475"/>
    </source>
</evidence>
<evidence type="ECO:0000256" key="8">
    <source>
        <dbReference type="ARBA" id="ARBA00023136"/>
    </source>
</evidence>
<keyword evidence="4 10" id="KW-0812">Transmembrane</keyword>
<proteinExistence type="inferred from homology"/>
<dbReference type="KEGG" id="gso:PH603_00205"/>
<dbReference type="Pfam" id="PF01595">
    <property type="entry name" value="CNNM"/>
    <property type="match status" value="1"/>
</dbReference>
<dbReference type="Pfam" id="PF03471">
    <property type="entry name" value="CorC_HlyC"/>
    <property type="match status" value="1"/>
</dbReference>
<dbReference type="PANTHER" id="PTHR22777:SF32">
    <property type="entry name" value="UPF0053 INNER MEMBRANE PROTEIN YFJD"/>
    <property type="match status" value="1"/>
</dbReference>
<dbReference type="InterPro" id="IPR046342">
    <property type="entry name" value="CBS_dom_sf"/>
</dbReference>
<dbReference type="SMART" id="SM00116">
    <property type="entry name" value="CBS"/>
    <property type="match status" value="2"/>
</dbReference>
<dbReference type="FunFam" id="3.10.580.10:FF:000002">
    <property type="entry name" value="Magnesium/cobalt efflux protein CorC"/>
    <property type="match status" value="1"/>
</dbReference>
<dbReference type="PROSITE" id="PS51371">
    <property type="entry name" value="CBS"/>
    <property type="match status" value="2"/>
</dbReference>
<feature type="transmembrane region" description="Helical" evidence="11">
    <location>
        <begin position="12"/>
        <end position="31"/>
    </location>
</feature>
<evidence type="ECO:0000256" key="9">
    <source>
        <dbReference type="PROSITE-ProRule" id="PRU00703"/>
    </source>
</evidence>
<keyword evidence="5" id="KW-0677">Repeat</keyword>
<accession>A0AAF0BH99</accession>
<dbReference type="Pfam" id="PF00571">
    <property type="entry name" value="CBS"/>
    <property type="match status" value="2"/>
</dbReference>
<keyword evidence="8 10" id="KW-0472">Membrane</keyword>
<organism evidence="14 15">
    <name type="scientific">Gimibacter soli</name>
    <dbReference type="NCBI Taxonomy" id="3024400"/>
    <lineage>
        <taxon>Bacteria</taxon>
        <taxon>Pseudomonadati</taxon>
        <taxon>Pseudomonadota</taxon>
        <taxon>Alphaproteobacteria</taxon>
        <taxon>Kordiimonadales</taxon>
        <taxon>Temperatibacteraceae</taxon>
        <taxon>Gimibacter</taxon>
    </lineage>
</organism>
<name>A0AAF0BH99_9PROT</name>
<gene>
    <name evidence="14" type="ORF">PH603_00205</name>
</gene>
<feature type="transmembrane region" description="Helical" evidence="11">
    <location>
        <begin position="130"/>
        <end position="152"/>
    </location>
</feature>
<evidence type="ECO:0000256" key="7">
    <source>
        <dbReference type="ARBA" id="ARBA00023122"/>
    </source>
</evidence>
<evidence type="ECO:0000259" key="13">
    <source>
        <dbReference type="PROSITE" id="PS51846"/>
    </source>
</evidence>
<dbReference type="InterPro" id="IPR005170">
    <property type="entry name" value="Transptr-assoc_dom"/>
</dbReference>
<dbReference type="GO" id="GO:0005886">
    <property type="term" value="C:plasma membrane"/>
    <property type="evidence" value="ECO:0007669"/>
    <property type="project" value="UniProtKB-SubCell"/>
</dbReference>
<dbReference type="Proteomes" id="UP001217500">
    <property type="component" value="Chromosome"/>
</dbReference>
<feature type="transmembrane region" description="Helical" evidence="11">
    <location>
        <begin position="100"/>
        <end position="118"/>
    </location>
</feature>
<dbReference type="Gene3D" id="3.10.580.10">
    <property type="entry name" value="CBS-domain"/>
    <property type="match status" value="1"/>
</dbReference>
<reference evidence="14" key="1">
    <citation type="submission" date="2023-01" db="EMBL/GenBank/DDBJ databases">
        <title>The genome sequence of Kordiimonadaceae bacterium 6D33.</title>
        <authorList>
            <person name="Liu Y."/>
        </authorList>
    </citation>
    <scope>NUCLEOTIDE SEQUENCE</scope>
    <source>
        <strain evidence="14">6D33</strain>
    </source>
</reference>
<dbReference type="Gene3D" id="3.30.465.10">
    <property type="match status" value="1"/>
</dbReference>
<evidence type="ECO:0000256" key="10">
    <source>
        <dbReference type="PROSITE-ProRule" id="PRU01193"/>
    </source>
</evidence>
<feature type="domain" description="CNNM transmembrane" evidence="13">
    <location>
        <begin position="8"/>
        <end position="197"/>
    </location>
</feature>
<dbReference type="SUPFAM" id="SSF54631">
    <property type="entry name" value="CBS-domain pair"/>
    <property type="match status" value="1"/>
</dbReference>
<feature type="domain" description="CBS" evidence="12">
    <location>
        <begin position="284"/>
        <end position="344"/>
    </location>
</feature>
<comment type="similarity">
    <text evidence="2">Belongs to the UPF0053 family. Hemolysin C subfamily.</text>
</comment>
<evidence type="ECO:0000256" key="1">
    <source>
        <dbReference type="ARBA" id="ARBA00004651"/>
    </source>
</evidence>
<dbReference type="CDD" id="cd04590">
    <property type="entry name" value="CBS_pair_CorC_HlyC_assoc"/>
    <property type="match status" value="1"/>
</dbReference>
<evidence type="ECO:0000256" key="6">
    <source>
        <dbReference type="ARBA" id="ARBA00022989"/>
    </source>
</evidence>
<evidence type="ECO:0000256" key="4">
    <source>
        <dbReference type="ARBA" id="ARBA00022692"/>
    </source>
</evidence>